<name>A0A9X1FVW1_9RHOB</name>
<accession>A0A9X1FVW1</accession>
<dbReference type="Proteomes" id="UP001138661">
    <property type="component" value="Unassembled WGS sequence"/>
</dbReference>
<sequence>MDSQEIDASSADAGADPLIEQLKALPHSERTRQALRIAARLVEFSAFELAGTHTATYVADLINCAAKLDRSSAEVFEIFREPPVGALRRVQ</sequence>
<evidence type="ECO:0000313" key="1">
    <source>
        <dbReference type="EMBL" id="MBW4708681.1"/>
    </source>
</evidence>
<proteinExistence type="predicted"/>
<keyword evidence="2" id="KW-1185">Reference proteome</keyword>
<gene>
    <name evidence="1" type="ORF">KX928_12895</name>
</gene>
<evidence type="ECO:0000313" key="2">
    <source>
        <dbReference type="Proteomes" id="UP001138661"/>
    </source>
</evidence>
<protein>
    <submittedName>
        <fullName evidence="1">Uncharacterized protein</fullName>
    </submittedName>
</protein>
<comment type="caution">
    <text evidence="1">The sequence shown here is derived from an EMBL/GenBank/DDBJ whole genome shotgun (WGS) entry which is preliminary data.</text>
</comment>
<dbReference type="AlphaFoldDB" id="A0A9X1FVW1"/>
<dbReference type="EMBL" id="JAHXDN010000003">
    <property type="protein sequence ID" value="MBW4708681.1"/>
    <property type="molecule type" value="Genomic_DNA"/>
</dbReference>
<dbReference type="RefSeq" id="WP_219503015.1">
    <property type="nucleotide sequence ID" value="NZ_JAHXDN010000003.1"/>
</dbReference>
<reference evidence="1" key="1">
    <citation type="submission" date="2021-07" db="EMBL/GenBank/DDBJ databases">
        <title>Roseobacter insulae sp. nov., isolated from a tidal flat.</title>
        <authorList>
            <person name="Park S."/>
            <person name="Yoon J.-H."/>
        </authorList>
    </citation>
    <scope>NUCLEOTIDE SEQUENCE</scope>
    <source>
        <strain evidence="1">YSTF-M11</strain>
    </source>
</reference>
<organism evidence="1 2">
    <name type="scientific">Roseobacter insulae</name>
    <dbReference type="NCBI Taxonomy" id="2859783"/>
    <lineage>
        <taxon>Bacteria</taxon>
        <taxon>Pseudomonadati</taxon>
        <taxon>Pseudomonadota</taxon>
        <taxon>Alphaproteobacteria</taxon>
        <taxon>Rhodobacterales</taxon>
        <taxon>Roseobacteraceae</taxon>
        <taxon>Roseobacter</taxon>
    </lineage>
</organism>